<dbReference type="InterPro" id="IPR052048">
    <property type="entry name" value="ST_Response_Regulator"/>
</dbReference>
<evidence type="ECO:0000313" key="4">
    <source>
        <dbReference type="EMBL" id="PVY42734.1"/>
    </source>
</evidence>
<keyword evidence="1" id="KW-0597">Phosphoprotein</keyword>
<feature type="modified residue" description="4-aspartylphosphate" evidence="1">
    <location>
        <position position="65"/>
    </location>
</feature>
<proteinExistence type="predicted"/>
<organism evidence="4 5">
    <name type="scientific">Victivallis vadensis</name>
    <dbReference type="NCBI Taxonomy" id="172901"/>
    <lineage>
        <taxon>Bacteria</taxon>
        <taxon>Pseudomonadati</taxon>
        <taxon>Lentisphaerota</taxon>
        <taxon>Lentisphaeria</taxon>
        <taxon>Victivallales</taxon>
        <taxon>Victivallaceae</taxon>
        <taxon>Victivallis</taxon>
    </lineage>
</organism>
<sequence>MSDTIKTLPTGSETILIVDDHETIWDFLIEALQQLGYSVLLAENGLDAVEIYEANPKEIDLVLLDMIMPKAGGHQTFYKIRSLDPEAKILLSSGFVSEAEVHDLLQQGACGFLPKPHRLPAVARAIRQVLDTGRIAG</sequence>
<dbReference type="GO" id="GO:0000160">
    <property type="term" value="P:phosphorelay signal transduction system"/>
    <property type="evidence" value="ECO:0007669"/>
    <property type="project" value="InterPro"/>
</dbReference>
<dbReference type="PANTHER" id="PTHR43228">
    <property type="entry name" value="TWO-COMPONENT RESPONSE REGULATOR"/>
    <property type="match status" value="1"/>
</dbReference>
<evidence type="ECO:0000313" key="3">
    <source>
        <dbReference type="EMBL" id="NMD86859.1"/>
    </source>
</evidence>
<dbReference type="Pfam" id="PF00072">
    <property type="entry name" value="Response_reg"/>
    <property type="match status" value="1"/>
</dbReference>
<evidence type="ECO:0000259" key="2">
    <source>
        <dbReference type="PROSITE" id="PS50110"/>
    </source>
</evidence>
<keyword evidence="5" id="KW-1185">Reference proteome</keyword>
<feature type="domain" description="Response regulatory" evidence="2">
    <location>
        <begin position="14"/>
        <end position="130"/>
    </location>
</feature>
<dbReference type="EMBL" id="JABAEW010000015">
    <property type="protein sequence ID" value="NMD86859.1"/>
    <property type="molecule type" value="Genomic_DNA"/>
</dbReference>
<name>A0A2U1B216_9BACT</name>
<reference evidence="3 6" key="2">
    <citation type="submission" date="2020-04" db="EMBL/GenBank/DDBJ databases">
        <authorList>
            <person name="Hitch T.C.A."/>
            <person name="Wylensek D."/>
            <person name="Clavel T."/>
        </authorList>
    </citation>
    <scope>NUCLEOTIDE SEQUENCE [LARGE SCALE GENOMIC DNA]</scope>
    <source>
        <strain evidence="3 6">COR2-253-APC-1A</strain>
    </source>
</reference>
<protein>
    <submittedName>
        <fullName evidence="3 4">Response regulator</fullName>
    </submittedName>
</protein>
<dbReference type="GeneID" id="78294957"/>
<dbReference type="Proteomes" id="UP000576225">
    <property type="component" value="Unassembled WGS sequence"/>
</dbReference>
<dbReference type="EMBL" id="QEKH01000010">
    <property type="protein sequence ID" value="PVY42734.1"/>
    <property type="molecule type" value="Genomic_DNA"/>
</dbReference>
<dbReference type="RefSeq" id="WP_165832909.1">
    <property type="nucleotide sequence ID" value="NZ_CABMMC010000294.1"/>
</dbReference>
<dbReference type="Gene3D" id="3.40.50.2300">
    <property type="match status" value="1"/>
</dbReference>
<dbReference type="PROSITE" id="PS50110">
    <property type="entry name" value="RESPONSE_REGULATORY"/>
    <property type="match status" value="1"/>
</dbReference>
<dbReference type="InterPro" id="IPR011006">
    <property type="entry name" value="CheY-like_superfamily"/>
</dbReference>
<dbReference type="Proteomes" id="UP000245959">
    <property type="component" value="Unassembled WGS sequence"/>
</dbReference>
<comment type="caution">
    <text evidence="4">The sequence shown here is derived from an EMBL/GenBank/DDBJ whole genome shotgun (WGS) entry which is preliminary data.</text>
</comment>
<evidence type="ECO:0000313" key="6">
    <source>
        <dbReference type="Proteomes" id="UP000576225"/>
    </source>
</evidence>
<dbReference type="CDD" id="cd00156">
    <property type="entry name" value="REC"/>
    <property type="match status" value="1"/>
</dbReference>
<accession>A0A2U1B216</accession>
<evidence type="ECO:0000313" key="5">
    <source>
        <dbReference type="Proteomes" id="UP000245959"/>
    </source>
</evidence>
<evidence type="ECO:0000256" key="1">
    <source>
        <dbReference type="PROSITE-ProRule" id="PRU00169"/>
    </source>
</evidence>
<dbReference type="SMART" id="SM00448">
    <property type="entry name" value="REC"/>
    <property type="match status" value="1"/>
</dbReference>
<dbReference type="InterPro" id="IPR001789">
    <property type="entry name" value="Sig_transdc_resp-reg_receiver"/>
</dbReference>
<dbReference type="PANTHER" id="PTHR43228:SF1">
    <property type="entry name" value="TWO-COMPONENT RESPONSE REGULATOR ARR22"/>
    <property type="match status" value="1"/>
</dbReference>
<gene>
    <name evidence="4" type="ORF">C8D82_11042</name>
    <name evidence="3" type="ORF">HF882_09710</name>
</gene>
<dbReference type="AlphaFoldDB" id="A0A2U1B216"/>
<reference evidence="4 5" key="1">
    <citation type="submission" date="2018-04" db="EMBL/GenBank/DDBJ databases">
        <title>Genomic Encyclopedia of Type Strains, Phase IV (KMG-IV): sequencing the most valuable type-strain genomes for metagenomic binning, comparative biology and taxonomic classification.</title>
        <authorList>
            <person name="Goeker M."/>
        </authorList>
    </citation>
    <scope>NUCLEOTIDE SEQUENCE [LARGE SCALE GENOMIC DNA]</scope>
    <source>
        <strain evidence="4 5">DSM 14823</strain>
    </source>
</reference>
<dbReference type="SUPFAM" id="SSF52172">
    <property type="entry name" value="CheY-like"/>
    <property type="match status" value="1"/>
</dbReference>